<dbReference type="InterPro" id="IPR020472">
    <property type="entry name" value="WD40_PAC1"/>
</dbReference>
<evidence type="ECO:0000313" key="8">
    <source>
        <dbReference type="Proteomes" id="UP000887565"/>
    </source>
</evidence>
<name>A0A915HYT4_ROMCU</name>
<keyword evidence="4" id="KW-0539">Nucleus</keyword>
<dbReference type="PANTHER" id="PTHR19848">
    <property type="entry name" value="WD40 REPEAT PROTEIN"/>
    <property type="match status" value="1"/>
</dbReference>
<dbReference type="Pfam" id="PF08154">
    <property type="entry name" value="NLE"/>
    <property type="match status" value="1"/>
</dbReference>
<dbReference type="PROSITE" id="PS50294">
    <property type="entry name" value="WD_REPEATS_REGION"/>
    <property type="match status" value="1"/>
</dbReference>
<dbReference type="WBParaSite" id="nRc.2.0.1.t06598-RA">
    <property type="protein sequence ID" value="nRc.2.0.1.t06598-RA"/>
    <property type="gene ID" value="nRc.2.0.1.g06598"/>
</dbReference>
<dbReference type="AlphaFoldDB" id="A0A915HYT4"/>
<evidence type="ECO:0000256" key="2">
    <source>
        <dbReference type="ARBA" id="ARBA00022574"/>
    </source>
</evidence>
<comment type="subcellular location">
    <subcellularLocation>
        <location evidence="1">Nucleus</location>
    </subcellularLocation>
</comment>
<dbReference type="PROSITE" id="PS50082">
    <property type="entry name" value="WD_REPEATS_2"/>
    <property type="match status" value="3"/>
</dbReference>
<sequence>MDENYVQAKFISPSASIILPDYQFSLPTTSSSPDDLNELVNKLITDSDSEWKSCSFDFIVDGILLRVPLNEFMTEHNFSNEDVLTIECILKEEAPVPHCTFTHEDWVADLTLTSKFLISASYDSTVHVWSLKNKKRLSKITGHSGAVKCIALLPKTDDSTLNFVTGSQDQSIMMWSFDEKTNKTICKVVGRGHMRSVECLCSNEDGSKLASGSFDSYIKIWNTDPESSNEDCENIENANKKLKVNNEEQTAVTKAQKLNEETWRLKLLVFHVSFVKYLD</sequence>
<evidence type="ECO:0000256" key="3">
    <source>
        <dbReference type="ARBA" id="ARBA00022737"/>
    </source>
</evidence>
<evidence type="ECO:0000313" key="9">
    <source>
        <dbReference type="WBParaSite" id="nRc.2.0.1.t06598-RA"/>
    </source>
</evidence>
<evidence type="ECO:0000256" key="4">
    <source>
        <dbReference type="ARBA" id="ARBA00023242"/>
    </source>
</evidence>
<protein>
    <submittedName>
        <fullName evidence="9">NLE domain-containing protein</fullName>
    </submittedName>
</protein>
<dbReference type="PANTHER" id="PTHR19848:SF8">
    <property type="entry name" value="F-BOX AND WD REPEAT DOMAIN CONTAINING 7"/>
    <property type="match status" value="1"/>
</dbReference>
<dbReference type="Pfam" id="PF00400">
    <property type="entry name" value="WD40"/>
    <property type="match status" value="1"/>
</dbReference>
<dbReference type="InterPro" id="IPR012972">
    <property type="entry name" value="NLE"/>
</dbReference>
<dbReference type="Gene3D" id="2.130.10.10">
    <property type="entry name" value="YVTN repeat-like/Quinoprotein amine dehydrogenase"/>
    <property type="match status" value="1"/>
</dbReference>
<evidence type="ECO:0000256" key="1">
    <source>
        <dbReference type="ARBA" id="ARBA00004123"/>
    </source>
</evidence>
<reference evidence="9" key="1">
    <citation type="submission" date="2022-11" db="UniProtKB">
        <authorList>
            <consortium name="WormBaseParasite"/>
        </authorList>
    </citation>
    <scope>IDENTIFICATION</scope>
</reference>
<organism evidence="8 9">
    <name type="scientific">Romanomermis culicivorax</name>
    <name type="common">Nematode worm</name>
    <dbReference type="NCBI Taxonomy" id="13658"/>
    <lineage>
        <taxon>Eukaryota</taxon>
        <taxon>Metazoa</taxon>
        <taxon>Ecdysozoa</taxon>
        <taxon>Nematoda</taxon>
        <taxon>Enoplea</taxon>
        <taxon>Dorylaimia</taxon>
        <taxon>Mermithida</taxon>
        <taxon>Mermithoidea</taxon>
        <taxon>Mermithidae</taxon>
        <taxon>Romanomermis</taxon>
    </lineage>
</organism>
<dbReference type="InterPro" id="IPR056828">
    <property type="entry name" value="Beta-prop_TEP1_C"/>
</dbReference>
<dbReference type="Proteomes" id="UP000887565">
    <property type="component" value="Unplaced"/>
</dbReference>
<feature type="repeat" description="WD" evidence="5">
    <location>
        <begin position="140"/>
        <end position="185"/>
    </location>
</feature>
<dbReference type="InterPro" id="IPR036322">
    <property type="entry name" value="WD40_repeat_dom_sf"/>
</dbReference>
<dbReference type="InterPro" id="IPR001680">
    <property type="entry name" value="WD40_rpt"/>
</dbReference>
<feature type="repeat" description="WD" evidence="5">
    <location>
        <begin position="190"/>
        <end position="231"/>
    </location>
</feature>
<keyword evidence="3" id="KW-0677">Repeat</keyword>
<dbReference type="GO" id="GO:0005634">
    <property type="term" value="C:nucleus"/>
    <property type="evidence" value="ECO:0007669"/>
    <property type="project" value="UniProtKB-SubCell"/>
</dbReference>
<feature type="repeat" description="WD" evidence="5">
    <location>
        <begin position="100"/>
        <end position="139"/>
    </location>
</feature>
<dbReference type="PRINTS" id="PR00320">
    <property type="entry name" value="GPROTEINBRPT"/>
</dbReference>
<feature type="domain" description="TEP-1 C-terminal beta-propeller" evidence="7">
    <location>
        <begin position="103"/>
        <end position="158"/>
    </location>
</feature>
<evidence type="ECO:0000256" key="5">
    <source>
        <dbReference type="PROSITE-ProRule" id="PRU00221"/>
    </source>
</evidence>
<feature type="domain" description="NLE" evidence="6">
    <location>
        <begin position="6"/>
        <end position="73"/>
    </location>
</feature>
<keyword evidence="8" id="KW-1185">Reference proteome</keyword>
<dbReference type="SMART" id="SM00320">
    <property type="entry name" value="WD40"/>
    <property type="match status" value="3"/>
</dbReference>
<dbReference type="SUPFAM" id="SSF50978">
    <property type="entry name" value="WD40 repeat-like"/>
    <property type="match status" value="1"/>
</dbReference>
<accession>A0A915HYT4</accession>
<evidence type="ECO:0000259" key="7">
    <source>
        <dbReference type="Pfam" id="PF25048"/>
    </source>
</evidence>
<keyword evidence="2 5" id="KW-0853">WD repeat</keyword>
<evidence type="ECO:0000259" key="6">
    <source>
        <dbReference type="Pfam" id="PF08154"/>
    </source>
</evidence>
<dbReference type="Pfam" id="PF25048">
    <property type="entry name" value="Beta-prop_TEP1_C"/>
    <property type="match status" value="1"/>
</dbReference>
<dbReference type="InterPro" id="IPR015943">
    <property type="entry name" value="WD40/YVTN_repeat-like_dom_sf"/>
</dbReference>
<proteinExistence type="predicted"/>